<protein>
    <submittedName>
        <fullName evidence="1">Methyltransferase</fullName>
    </submittedName>
</protein>
<dbReference type="GO" id="GO:0032259">
    <property type="term" value="P:methylation"/>
    <property type="evidence" value="ECO:0007669"/>
    <property type="project" value="UniProtKB-KW"/>
</dbReference>
<sequence>MKEILVDVGFKNIEINLKEVTDEYAKKWGYGLKIKEYIGSGDILAYK</sequence>
<dbReference type="AlphaFoldDB" id="A0A926F3S0"/>
<keyword evidence="1" id="KW-0489">Methyltransferase</keyword>
<comment type="caution">
    <text evidence="1">The sequence shown here is derived from an EMBL/GenBank/DDBJ whole genome shotgun (WGS) entry which is preliminary data.</text>
</comment>
<dbReference type="Proteomes" id="UP000601522">
    <property type="component" value="Unassembled WGS sequence"/>
</dbReference>
<evidence type="ECO:0000313" key="1">
    <source>
        <dbReference type="EMBL" id="MBC8591427.1"/>
    </source>
</evidence>
<proteinExistence type="predicted"/>
<dbReference type="GO" id="GO:0008168">
    <property type="term" value="F:methyltransferase activity"/>
    <property type="evidence" value="ECO:0007669"/>
    <property type="project" value="UniProtKB-KW"/>
</dbReference>
<accession>A0A926F3S0</accession>
<dbReference type="EMBL" id="JACRTK010000004">
    <property type="protein sequence ID" value="MBC8591427.1"/>
    <property type="molecule type" value="Genomic_DNA"/>
</dbReference>
<keyword evidence="2" id="KW-1185">Reference proteome</keyword>
<gene>
    <name evidence="1" type="ORF">H8689_09920</name>
</gene>
<reference evidence="1 2" key="1">
    <citation type="submission" date="2020-08" db="EMBL/GenBank/DDBJ databases">
        <title>Genome public.</title>
        <authorList>
            <person name="Liu C."/>
            <person name="Sun Q."/>
        </authorList>
    </citation>
    <scope>NUCLEOTIDE SEQUENCE [LARGE SCALE GENOMIC DNA]</scope>
    <source>
        <strain evidence="1 2">NSJ-26</strain>
    </source>
</reference>
<name>A0A926F3S0_9FIRM</name>
<organism evidence="1 2">
    <name type="scientific">Wansuia hejianensis</name>
    <dbReference type="NCBI Taxonomy" id="2763667"/>
    <lineage>
        <taxon>Bacteria</taxon>
        <taxon>Bacillati</taxon>
        <taxon>Bacillota</taxon>
        <taxon>Clostridia</taxon>
        <taxon>Lachnospirales</taxon>
        <taxon>Lachnospiraceae</taxon>
        <taxon>Wansuia</taxon>
    </lineage>
</organism>
<evidence type="ECO:0000313" key="2">
    <source>
        <dbReference type="Proteomes" id="UP000601522"/>
    </source>
</evidence>
<keyword evidence="1" id="KW-0808">Transferase</keyword>